<dbReference type="PANTHER" id="PTHR42887:SF2">
    <property type="entry name" value="OS12G0638800 PROTEIN"/>
    <property type="match status" value="1"/>
</dbReference>
<dbReference type="AlphaFoldDB" id="A0A7X2N4D4"/>
<protein>
    <submittedName>
        <fullName evidence="6">NAD(P)/FAD-dependent oxidoreductase</fullName>
    </submittedName>
</protein>
<evidence type="ECO:0000256" key="1">
    <source>
        <dbReference type="ARBA" id="ARBA00001974"/>
    </source>
</evidence>
<dbReference type="Gene3D" id="1.10.8.260">
    <property type="entry name" value="HI0933 insert domain-like"/>
    <property type="match status" value="1"/>
</dbReference>
<comment type="cofactor">
    <cofactor evidence="1">
        <name>FAD</name>
        <dbReference type="ChEBI" id="CHEBI:57692"/>
    </cofactor>
</comment>
<evidence type="ECO:0000313" key="6">
    <source>
        <dbReference type="EMBL" id="MSS02220.1"/>
    </source>
</evidence>
<dbReference type="SUPFAM" id="SSF51905">
    <property type="entry name" value="FAD/NAD(P)-binding domain"/>
    <property type="match status" value="1"/>
</dbReference>
<keyword evidence="3" id="KW-0274">FAD</keyword>
<dbReference type="Gene3D" id="3.50.50.60">
    <property type="entry name" value="FAD/NAD(P)-binding domain"/>
    <property type="match status" value="1"/>
</dbReference>
<evidence type="ECO:0000256" key="2">
    <source>
        <dbReference type="ARBA" id="ARBA00022630"/>
    </source>
</evidence>
<dbReference type="InterPro" id="IPR004792">
    <property type="entry name" value="BaiN-like"/>
</dbReference>
<dbReference type="PROSITE" id="PS51257">
    <property type="entry name" value="PROKAR_LIPOPROTEIN"/>
    <property type="match status" value="1"/>
</dbReference>
<name>A0A7X2N4D4_9FIRM</name>
<evidence type="ECO:0000256" key="3">
    <source>
        <dbReference type="ARBA" id="ARBA00022827"/>
    </source>
</evidence>
<comment type="caution">
    <text evidence="6">The sequence shown here is derived from an EMBL/GenBank/DDBJ whole genome shotgun (WGS) entry which is preliminary data.</text>
</comment>
<dbReference type="Gene3D" id="2.40.30.10">
    <property type="entry name" value="Translation factors"/>
    <property type="match status" value="1"/>
</dbReference>
<gene>
    <name evidence="6" type="ORF">FYJ50_08995</name>
</gene>
<keyword evidence="7" id="KW-1185">Reference proteome</keyword>
<dbReference type="NCBIfam" id="TIGR00275">
    <property type="entry name" value="aminoacetone oxidase family FAD-binding enzyme"/>
    <property type="match status" value="1"/>
</dbReference>
<dbReference type="Pfam" id="PF03486">
    <property type="entry name" value="HI0933_like"/>
    <property type="match status" value="1"/>
</dbReference>
<evidence type="ECO:0000259" key="4">
    <source>
        <dbReference type="Pfam" id="PF03486"/>
    </source>
</evidence>
<feature type="domain" description="RsdA/BaiN/AoA(So)-like Rossmann fold-like" evidence="4">
    <location>
        <begin position="2"/>
        <end position="389"/>
    </location>
</feature>
<feature type="domain" description="RsdA/BaiN/AoA(So)-like insert" evidence="5">
    <location>
        <begin position="188"/>
        <end position="336"/>
    </location>
</feature>
<dbReference type="EMBL" id="VUMM01000024">
    <property type="protein sequence ID" value="MSS02220.1"/>
    <property type="molecule type" value="Genomic_DNA"/>
</dbReference>
<sequence length="390" mass="43537">MKTIVIGGGPAGMMASCVRCEFSKVLLFEKNKDLGKKLLLTGHGRCNVTNDCDTASFIKKVNSNGRFLTSSLNQFNSQDFISFLHNMKVDTTLEDNHRVFPASQKAETILNAFKQKLSEKNIELHLNEEVLSLIIEDSVCKGIRTKDTVYYADCIILCTGGMSYPSTGSNGSGYELAKQAHHTIVECKPALCALNISQNWVKECMGITVKNVELKQNKLKVKGDLLFTHFGISGPMILNYSSQILRGSIHLDFLPQYTFEQLDELFRNEWNHTKQIQNAMTDLPLKVWSKFLEQCSIPKTVQACQISKNQRRKLVEACKNQIVTVTGPRSFNEAMVTKGGILTKEINPKTMESRICKNLKFAGEIIDVDAQSGGYNLQIAWTTGYAAGKL</sequence>
<dbReference type="Pfam" id="PF22780">
    <property type="entry name" value="HI0933_like_1st"/>
    <property type="match status" value="1"/>
</dbReference>
<dbReference type="InterPro" id="IPR023166">
    <property type="entry name" value="BaiN-like_dom_sf"/>
</dbReference>
<dbReference type="InterPro" id="IPR055178">
    <property type="entry name" value="RsdA/BaiN/AoA(So)-like_dom"/>
</dbReference>
<dbReference type="RefSeq" id="WP_154461226.1">
    <property type="nucleotide sequence ID" value="NZ_VUMM01000024.1"/>
</dbReference>
<dbReference type="Proteomes" id="UP000470082">
    <property type="component" value="Unassembled WGS sequence"/>
</dbReference>
<organism evidence="6 7">
    <name type="scientific">Floccifex porci</name>
    <dbReference type="NCBI Taxonomy" id="2606629"/>
    <lineage>
        <taxon>Bacteria</taxon>
        <taxon>Bacillati</taxon>
        <taxon>Bacillota</taxon>
        <taxon>Erysipelotrichia</taxon>
        <taxon>Erysipelotrichales</taxon>
        <taxon>Erysipelotrichaceae</taxon>
        <taxon>Floccifex</taxon>
    </lineage>
</organism>
<proteinExistence type="predicted"/>
<keyword evidence="2" id="KW-0285">Flavoprotein</keyword>
<evidence type="ECO:0000259" key="5">
    <source>
        <dbReference type="Pfam" id="PF22780"/>
    </source>
</evidence>
<dbReference type="InterPro" id="IPR036188">
    <property type="entry name" value="FAD/NAD-bd_sf"/>
</dbReference>
<reference evidence="6 7" key="1">
    <citation type="submission" date="2019-08" db="EMBL/GenBank/DDBJ databases">
        <title>In-depth cultivation of the pig gut microbiome towards novel bacterial diversity and tailored functional studies.</title>
        <authorList>
            <person name="Wylensek D."/>
            <person name="Hitch T.C.A."/>
            <person name="Clavel T."/>
        </authorList>
    </citation>
    <scope>NUCLEOTIDE SEQUENCE [LARGE SCALE GENOMIC DNA]</scope>
    <source>
        <strain evidence="6 7">LKV-178-WT-2G</strain>
    </source>
</reference>
<dbReference type="InterPro" id="IPR057661">
    <property type="entry name" value="RsdA/BaiN/AoA(So)_Rossmann"/>
</dbReference>
<dbReference type="SUPFAM" id="SSF160996">
    <property type="entry name" value="HI0933 insert domain-like"/>
    <property type="match status" value="1"/>
</dbReference>
<accession>A0A7X2N4D4</accession>
<evidence type="ECO:0000313" key="7">
    <source>
        <dbReference type="Proteomes" id="UP000470082"/>
    </source>
</evidence>
<dbReference type="PANTHER" id="PTHR42887">
    <property type="entry name" value="OS12G0638800 PROTEIN"/>
    <property type="match status" value="1"/>
</dbReference>